<feature type="non-terminal residue" evidence="1">
    <location>
        <position position="1"/>
    </location>
</feature>
<evidence type="ECO:0000313" key="2">
    <source>
        <dbReference type="Proteomes" id="UP000265520"/>
    </source>
</evidence>
<keyword evidence="2" id="KW-1185">Reference proteome</keyword>
<sequence length="37" mass="4202">ASAAVDEEIKALVDTDKVLDTKLNSFRSLYEDLKKKF</sequence>
<proteinExistence type="predicted"/>
<evidence type="ECO:0000313" key="1">
    <source>
        <dbReference type="EMBL" id="MCI48300.1"/>
    </source>
</evidence>
<dbReference type="AlphaFoldDB" id="A0A392SK42"/>
<name>A0A392SK42_9FABA</name>
<dbReference type="Proteomes" id="UP000265520">
    <property type="component" value="Unassembled WGS sequence"/>
</dbReference>
<accession>A0A392SK42</accession>
<comment type="caution">
    <text evidence="1">The sequence shown here is derived from an EMBL/GenBank/DDBJ whole genome shotgun (WGS) entry which is preliminary data.</text>
</comment>
<reference evidence="1 2" key="1">
    <citation type="journal article" date="2018" name="Front. Plant Sci.">
        <title>Red Clover (Trifolium pratense) and Zigzag Clover (T. medium) - A Picture of Genomic Similarities and Differences.</title>
        <authorList>
            <person name="Dluhosova J."/>
            <person name="Istvanek J."/>
            <person name="Nedelnik J."/>
            <person name="Repkova J."/>
        </authorList>
    </citation>
    <scope>NUCLEOTIDE SEQUENCE [LARGE SCALE GENOMIC DNA]</scope>
    <source>
        <strain evidence="2">cv. 10/8</strain>
        <tissue evidence="1">Leaf</tissue>
    </source>
</reference>
<dbReference type="EMBL" id="LXQA010384695">
    <property type="protein sequence ID" value="MCI48300.1"/>
    <property type="molecule type" value="Genomic_DNA"/>
</dbReference>
<protein>
    <submittedName>
        <fullName evidence="1">Uncharacterized protein</fullName>
    </submittedName>
</protein>
<organism evidence="1 2">
    <name type="scientific">Trifolium medium</name>
    <dbReference type="NCBI Taxonomy" id="97028"/>
    <lineage>
        <taxon>Eukaryota</taxon>
        <taxon>Viridiplantae</taxon>
        <taxon>Streptophyta</taxon>
        <taxon>Embryophyta</taxon>
        <taxon>Tracheophyta</taxon>
        <taxon>Spermatophyta</taxon>
        <taxon>Magnoliopsida</taxon>
        <taxon>eudicotyledons</taxon>
        <taxon>Gunneridae</taxon>
        <taxon>Pentapetalae</taxon>
        <taxon>rosids</taxon>
        <taxon>fabids</taxon>
        <taxon>Fabales</taxon>
        <taxon>Fabaceae</taxon>
        <taxon>Papilionoideae</taxon>
        <taxon>50 kb inversion clade</taxon>
        <taxon>NPAAA clade</taxon>
        <taxon>Hologalegina</taxon>
        <taxon>IRL clade</taxon>
        <taxon>Trifolieae</taxon>
        <taxon>Trifolium</taxon>
    </lineage>
</organism>